<reference evidence="1" key="1">
    <citation type="submission" date="2020-12" db="EMBL/GenBank/DDBJ databases">
        <authorList>
            <person name="Iha C."/>
        </authorList>
    </citation>
    <scope>NUCLEOTIDE SEQUENCE</scope>
</reference>
<evidence type="ECO:0000313" key="2">
    <source>
        <dbReference type="Proteomes" id="UP000708148"/>
    </source>
</evidence>
<protein>
    <submittedName>
        <fullName evidence="1">Uncharacterized protein</fullName>
    </submittedName>
</protein>
<dbReference type="Proteomes" id="UP000708148">
    <property type="component" value="Unassembled WGS sequence"/>
</dbReference>
<organism evidence="1 2">
    <name type="scientific">Ostreobium quekettii</name>
    <dbReference type="NCBI Taxonomy" id="121088"/>
    <lineage>
        <taxon>Eukaryota</taxon>
        <taxon>Viridiplantae</taxon>
        <taxon>Chlorophyta</taxon>
        <taxon>core chlorophytes</taxon>
        <taxon>Ulvophyceae</taxon>
        <taxon>TCBD clade</taxon>
        <taxon>Bryopsidales</taxon>
        <taxon>Ostreobineae</taxon>
        <taxon>Ostreobiaceae</taxon>
        <taxon>Ostreobium</taxon>
    </lineage>
</organism>
<sequence>MCDGADGTGHDLWVTVRVAMLVGAVGQDSMGWIDPAPLQTRGQELCTPHAPPRDVGGFRVMALEANNGGCGARGKEGSVALGMNVPWTTHTCAQSTASESACRPRLCTFGGLGEVETGMAETGIAGKERAVRCCCGGRATARTRRYGGLDNVR</sequence>
<evidence type="ECO:0000313" key="1">
    <source>
        <dbReference type="EMBL" id="CAD7696022.1"/>
    </source>
</evidence>
<gene>
    <name evidence="1" type="ORF">OSTQU699_LOCUS1383</name>
</gene>
<proteinExistence type="predicted"/>
<dbReference type="EMBL" id="CAJHUC010000425">
    <property type="protein sequence ID" value="CAD7696022.1"/>
    <property type="molecule type" value="Genomic_DNA"/>
</dbReference>
<dbReference type="AlphaFoldDB" id="A0A8S1IXZ4"/>
<keyword evidence="2" id="KW-1185">Reference proteome</keyword>
<name>A0A8S1IXZ4_9CHLO</name>
<accession>A0A8S1IXZ4</accession>
<comment type="caution">
    <text evidence="1">The sequence shown here is derived from an EMBL/GenBank/DDBJ whole genome shotgun (WGS) entry which is preliminary data.</text>
</comment>